<dbReference type="OMA" id="CAERSHH"/>
<dbReference type="SMART" id="SM01411">
    <property type="entry name" value="Ephrin_rec_like"/>
    <property type="match status" value="15"/>
</dbReference>
<dbReference type="Pfam" id="PF07699">
    <property type="entry name" value="Ephrin_rec_like"/>
    <property type="match status" value="12"/>
</dbReference>
<keyword evidence="7" id="KW-1185">Reference proteome</keyword>
<evidence type="ECO:0000256" key="1">
    <source>
        <dbReference type="PROSITE-ProRule" id="PRU00235"/>
    </source>
</evidence>
<dbReference type="Gene3D" id="2.10.50.10">
    <property type="entry name" value="Tumor Necrosis Factor Receptor, subunit A, domain 2"/>
    <property type="match status" value="14"/>
</dbReference>
<feature type="compositionally biased region" description="Low complexity" evidence="2">
    <location>
        <begin position="656"/>
        <end position="668"/>
    </location>
</feature>
<feature type="domain" description="TNFR-Cys" evidence="5">
    <location>
        <begin position="2912"/>
        <end position="2943"/>
    </location>
</feature>
<feature type="region of interest" description="Disordered" evidence="2">
    <location>
        <begin position="233"/>
        <end position="256"/>
    </location>
</feature>
<dbReference type="InterPro" id="IPR009030">
    <property type="entry name" value="Growth_fac_rcpt_cys_sf"/>
</dbReference>
<feature type="signal peptide" evidence="4">
    <location>
        <begin position="1"/>
        <end position="25"/>
    </location>
</feature>
<dbReference type="SMART" id="SM00208">
    <property type="entry name" value="TNFR"/>
    <property type="match status" value="9"/>
</dbReference>
<feature type="repeat" description="RCC1" evidence="1">
    <location>
        <begin position="2312"/>
        <end position="2363"/>
    </location>
</feature>
<dbReference type="SUPFAM" id="SSF57184">
    <property type="entry name" value="Growth factor receptor domain"/>
    <property type="match status" value="5"/>
</dbReference>
<feature type="domain" description="TNFR-Cys" evidence="5">
    <location>
        <begin position="3260"/>
        <end position="3294"/>
    </location>
</feature>
<dbReference type="eggNOG" id="KOG1217">
    <property type="taxonomic scope" value="Eukaryota"/>
</dbReference>
<evidence type="ECO:0000256" key="3">
    <source>
        <dbReference type="SAM" id="Phobius"/>
    </source>
</evidence>
<dbReference type="PANTHER" id="PTHR46967">
    <property type="entry name" value="INSULIN-LIKE GROWTH FACTOR BINDING PROTEIN,N-TERMINAL"/>
    <property type="match status" value="1"/>
</dbReference>
<organism evidence="6 7">
    <name type="scientific">Micromonas commoda (strain RCC299 / NOUM17 / CCMP2709)</name>
    <name type="common">Picoplanktonic green alga</name>
    <dbReference type="NCBI Taxonomy" id="296587"/>
    <lineage>
        <taxon>Eukaryota</taxon>
        <taxon>Viridiplantae</taxon>
        <taxon>Chlorophyta</taxon>
        <taxon>Mamiellophyceae</taxon>
        <taxon>Mamiellales</taxon>
        <taxon>Mamiellaceae</taxon>
        <taxon>Micromonas</taxon>
    </lineage>
</organism>
<feature type="compositionally biased region" description="Basic and acidic residues" evidence="2">
    <location>
        <begin position="542"/>
        <end position="558"/>
    </location>
</feature>
<feature type="region of interest" description="Disordered" evidence="2">
    <location>
        <begin position="2757"/>
        <end position="2790"/>
    </location>
</feature>
<feature type="domain" description="TNFR-Cys" evidence="5">
    <location>
        <begin position="3533"/>
        <end position="3569"/>
    </location>
</feature>
<dbReference type="InterPro" id="IPR006212">
    <property type="entry name" value="Furin_repeat"/>
</dbReference>
<dbReference type="eggNOG" id="KOG1426">
    <property type="taxonomic scope" value="Eukaryota"/>
</dbReference>
<name>C1FHY3_MICCC</name>
<protein>
    <submittedName>
        <fullName evidence="6">Mastigoneme-like protein</fullName>
    </submittedName>
</protein>
<dbReference type="PANTHER" id="PTHR46967:SF1">
    <property type="entry name" value="KERATIN-ASSOCIATED PROTEIN 16-1-LIKE"/>
    <property type="match status" value="1"/>
</dbReference>
<dbReference type="OrthoDB" id="2012039at2759"/>
<feature type="domain" description="TNFR-Cys" evidence="5">
    <location>
        <begin position="3405"/>
        <end position="3439"/>
    </location>
</feature>
<dbReference type="PRINTS" id="PR00633">
    <property type="entry name" value="RCCNDNSATION"/>
</dbReference>
<reference evidence="6 7" key="1">
    <citation type="journal article" date="2009" name="Science">
        <title>Green evolution and dynamic adaptations revealed by genomes of the marine picoeukaryotes Micromonas.</title>
        <authorList>
            <person name="Worden A.Z."/>
            <person name="Lee J.H."/>
            <person name="Mock T."/>
            <person name="Rouze P."/>
            <person name="Simmons M.P."/>
            <person name="Aerts A.L."/>
            <person name="Allen A.E."/>
            <person name="Cuvelier M.L."/>
            <person name="Derelle E."/>
            <person name="Everett M.V."/>
            <person name="Foulon E."/>
            <person name="Grimwood J."/>
            <person name="Gundlach H."/>
            <person name="Henrissat B."/>
            <person name="Napoli C."/>
            <person name="McDonald S.M."/>
            <person name="Parker M.S."/>
            <person name="Rombauts S."/>
            <person name="Salamov A."/>
            <person name="Von Dassow P."/>
            <person name="Badger J.H."/>
            <person name="Coutinho P.M."/>
            <person name="Demir E."/>
            <person name="Dubchak I."/>
            <person name="Gentemann C."/>
            <person name="Eikrem W."/>
            <person name="Gready J.E."/>
            <person name="John U."/>
            <person name="Lanier W."/>
            <person name="Lindquist E.A."/>
            <person name="Lucas S."/>
            <person name="Mayer K.F."/>
            <person name="Moreau H."/>
            <person name="Not F."/>
            <person name="Otillar R."/>
            <person name="Panaud O."/>
            <person name="Pangilinan J."/>
            <person name="Paulsen I."/>
            <person name="Piegu B."/>
            <person name="Poliakov A."/>
            <person name="Robbens S."/>
            <person name="Schmutz J."/>
            <person name="Toulza E."/>
            <person name="Wyss T."/>
            <person name="Zelensky A."/>
            <person name="Zhou K."/>
            <person name="Armbrust E.V."/>
            <person name="Bhattacharya D."/>
            <person name="Goodenough U.W."/>
            <person name="Van de Peer Y."/>
            <person name="Grigoriev I.V."/>
        </authorList>
    </citation>
    <scope>NUCLEOTIDE SEQUENCE [LARGE SCALE GENOMIC DNA]</scope>
    <source>
        <strain evidence="7">RCC299 / NOUM17</strain>
    </source>
</reference>
<evidence type="ECO:0000313" key="7">
    <source>
        <dbReference type="Proteomes" id="UP000002009"/>
    </source>
</evidence>
<dbReference type="RefSeq" id="XP_002508371.1">
    <property type="nucleotide sequence ID" value="XM_002508325.1"/>
</dbReference>
<feature type="region of interest" description="Disordered" evidence="2">
    <location>
        <begin position="30"/>
        <end position="61"/>
    </location>
</feature>
<dbReference type="Gene3D" id="2.130.10.30">
    <property type="entry name" value="Regulator of chromosome condensation 1/beta-lactamase-inhibitor protein II"/>
    <property type="match status" value="2"/>
</dbReference>
<dbReference type="Pfam" id="PF13540">
    <property type="entry name" value="RCC1_2"/>
    <property type="match status" value="1"/>
</dbReference>
<feature type="domain" description="TNFR-Cys" evidence="5">
    <location>
        <begin position="3660"/>
        <end position="3691"/>
    </location>
</feature>
<feature type="region of interest" description="Disordered" evidence="2">
    <location>
        <begin position="2457"/>
        <end position="2476"/>
    </location>
</feature>
<dbReference type="EMBL" id="CP001576">
    <property type="protein sequence ID" value="ACO69629.1"/>
    <property type="molecule type" value="Genomic_DNA"/>
</dbReference>
<feature type="domain" description="TNFR-Cys" evidence="5">
    <location>
        <begin position="3037"/>
        <end position="3068"/>
    </location>
</feature>
<feature type="domain" description="TNFR-Cys" evidence="5">
    <location>
        <begin position="3623"/>
        <end position="3657"/>
    </location>
</feature>
<dbReference type="InterPro" id="IPR001368">
    <property type="entry name" value="TNFR/NGFR_Cys_rich_reg"/>
</dbReference>
<dbReference type="PROSITE" id="PS50012">
    <property type="entry name" value="RCC1_3"/>
    <property type="match status" value="5"/>
</dbReference>
<keyword evidence="3" id="KW-0812">Transmembrane</keyword>
<feature type="domain" description="TNFR-Cys" evidence="5">
    <location>
        <begin position="3000"/>
        <end position="3034"/>
    </location>
</feature>
<dbReference type="InterPro" id="IPR000408">
    <property type="entry name" value="Reg_chr_condens"/>
</dbReference>
<evidence type="ECO:0000259" key="5">
    <source>
        <dbReference type="SMART" id="SM00208"/>
    </source>
</evidence>
<dbReference type="InterPro" id="IPR009091">
    <property type="entry name" value="RCC1/BLIP-II"/>
</dbReference>
<evidence type="ECO:0000313" key="6">
    <source>
        <dbReference type="EMBL" id="ACO69629.1"/>
    </source>
</evidence>
<dbReference type="KEGG" id="mis:MICPUN_61687"/>
<evidence type="ECO:0000256" key="2">
    <source>
        <dbReference type="SAM" id="MobiDB-lite"/>
    </source>
</evidence>
<dbReference type="GeneID" id="8246917"/>
<dbReference type="Pfam" id="PF00415">
    <property type="entry name" value="RCC1"/>
    <property type="match status" value="3"/>
</dbReference>
<feature type="chain" id="PRO_5002909353" evidence="4">
    <location>
        <begin position="26"/>
        <end position="3770"/>
    </location>
</feature>
<dbReference type="InParanoid" id="C1FHY3"/>
<evidence type="ECO:0000256" key="4">
    <source>
        <dbReference type="SAM" id="SignalP"/>
    </source>
</evidence>
<proteinExistence type="predicted"/>
<dbReference type="SUPFAM" id="SSF50985">
    <property type="entry name" value="RCC1/BLIP-II"/>
    <property type="match status" value="2"/>
</dbReference>
<keyword evidence="3" id="KW-1133">Transmembrane helix</keyword>
<feature type="repeat" description="RCC1" evidence="1">
    <location>
        <begin position="2364"/>
        <end position="2436"/>
    </location>
</feature>
<dbReference type="InterPro" id="IPR011641">
    <property type="entry name" value="Tyr-kin_ephrin_A/B_rcpt-like"/>
</dbReference>
<keyword evidence="4" id="KW-0732">Signal</keyword>
<dbReference type="CDD" id="cd00185">
    <property type="entry name" value="TNFRSF"/>
    <property type="match status" value="1"/>
</dbReference>
<feature type="transmembrane region" description="Helical" evidence="3">
    <location>
        <begin position="3741"/>
        <end position="3761"/>
    </location>
</feature>
<feature type="repeat" description="RCC1" evidence="1">
    <location>
        <begin position="2715"/>
        <end position="2764"/>
    </location>
</feature>
<accession>C1FHY3</accession>
<feature type="region of interest" description="Disordered" evidence="2">
    <location>
        <begin position="542"/>
        <end position="668"/>
    </location>
</feature>
<sequence length="3770" mass="395392">MGRRSRGGALAVLVILLANVLTLAAAPEEVQPDREGAGGARWAEDDEKRASGDDARGARGFSPVDPRRIACATPDVDDADATRYLAALDFDIGVLDPPFHPLTLEYVLSIAPNALAPRSAPGDASASPHAPAAFLGVRALACDPEADVTVGNARARREVTHRPRPGGAFDVLEAAPSDVEATARTPLARGDTVVRIAVHVGHDDEDAEVDARTVYTVHARVLHENEDEAFEAFEASDVADDQSRDESERLRERTRRARSVASETALERAGWTVVPAPLRSAPSAPPPGMPPGFVAIGSVAARADAFPGVATAVDAPGPASSPGGASGTNSEWTLEIVAVPRGGTTSLLREEDLDGRTSMGPAGARMVGPVAVRMGSAANRARFSFRLDAKPSMGAGSSLSLLYRACVVGDEACADAPPRRIALDVVATPPAPPPALVARISRKSPRPFSIPRPFSSTIPGPFSTPAATPHGSAGRAARRWLEITSLPSRGTLVLCGVDDGEDGDHPRSGSHPSLSFAVIDRPRVIAGDMSGTPARVAYVPARADDPRERGSLETRARAACESGHAPPATPIPAGPRARKAAARRALLGEDDDARRRRSPATTTTTTDGFTYRFVSEGLPSPSVPVTVYVDDEDDDETNRSTPAPRQTRRLLAEQISPSTASTSSVGSSATVTVPASAAAASSPTCVEVAIGDAVDDWTCAPSVQPGDRKLGHAGPITCRKPTYEVTIVPTVSGASEDPVSCVVVGATYDAGESCPLDGVGDETSRVRGLSATFASIPATLVGLSACAADAVLTVWARSTCAVDVQLTVRVVRASPELDSGLYPRKRLADCLHVPQSTLYVCPEDSTQAPRPASCPSSIASGEGDVLVTLPATVASTPGGGVDVPDTLTVRWEVFTAPHPDNALVYQYEASDGSRGARFLSGHTSPVRVTDPGGRVIVTPTPRGGAAGARAWPGSPAAMIRYVACVVEDGTCANGGVAEIDVSARPRVFVNDVLTTTKGAISEAFRLDARDSDGDSLLYVITSLPADLRGVKGTTRFCADGDPDTLTCKGSPYSLTQSCVGDCLILCSAGAQCVSCVESNQLVCPGSQTPARNPLIYYTAGTCEECGGRPVGSIQFKVYDGAQFSTPVSEPGAQIDFHVNAIPVATSPGAPVGLLARIPADCDAECAADCAAVCARSCAEYRERHTGVAAGVCEANNLSGECDAAACEATCAVARCESGYGFAYQLTGTDDDNDVLSFSVIGVPFYVRDNGDGTATNVPLGKVYQTAPGNVNQIISPDQNPSAAGDWGAVADSNGVIRYVPAKDSHGRPYGGSINGAITFRVFDGFSTSDNFGEVTFAVDTPPTATAVHSTVNEGGSLAMTLAVADPVDCPSGQCGRLSDGTFSGAVKALVTRVSPAGGAPGLFIHPPDDTPTATPVELRCDGEDGACDPPLDIRDVKILYVPPPAVNPAVSLAPRGTESTRGVITVEYVADDGALRSTSVASTITYVPKPRADDVVIRVTPLAPKTLVPATRVPVSEMEYYSGVTVGYVRVSLPPTDATLSFCGDQNVADADRVHTMLYSLQPSTEGELWSLQAPSGYGGAFYDSNGNLIDEDEPTPGAQYVTSLSSMQVNPSYFGQQVEQRVDNEPRQVLFLPKAPAHGAPGYNTSFQFRVCVTEASGNSRVCDPDKYSDIATATVVVLPHNLPPVAVAPPTPPTLREDFDAVEGVLITLGGSDPEGETTQAQIVIPPGFSISCGDNSDECGSLWQVDFVTGKATNKINPDDCDLSTPCPVTDPLSRVRFIPDVGGHDPAGPNGAPYVTFSYVVTDGVMLSLPVEVSVRVNAAPVIPSAIRRVFVDEDSSGILPVNMLASDSDGDELTVQFIELPGAYGKPEFFHVESGAKGAPMDSGRLPVSNRPGSLQVWFEPPYNTSGDKFGCCLHRECPTEILRLNPTTQQYLQSTCQECSMCATVNTACECDYNCCPQRHFYGKIVYGIKDSFGMRSKTNGEIHLYVRPAPSAPLVMPDYTVVAYEGTPTEIDLHAADNDSFCYEENVTYISGYTVIPAAFPGLPDTVVTQYDWKYVVKCNEEVLSAVLVDAPLEDEGLGTLSTPDGVPPGNLYKVQQAYSTYAQFPDAWFGPGSGHPQEISRTEAVAEGRAMWLMGTTKVVYTPPPIAAGYPFVTLRFGIRDTTTKYSPRTTRVRVVVRHKLDDRLSRFVRLPNWYFRDISTSKLANETVDWWLYPYGFNASFIPEGLRDGTHWLTPKRRDEMGAFLMPGGRNDIGQLGLGHAMNLRAPRLNDDADVKPLELERLSAGEKSTLGVSTAPGNSSRGNVYSWGDGAHGRLGHGDVYPRTSPTLVRGLAGKNISAVAAFSGHAAAVTATGELYTWGSDSDGQLGRPRRPGSLRGPAAEAFDPVVKASTEPMKIHRVTAGGLDRHDVIDAAVGDAHTLALTADGTLWAWGSNRAGQLGRLDCAERSHHPKGQPRLANASDPDSPVVFGGYEKGNGTGCEAYGAPATGRIATPGPLELSLRFRPYRGHPMERLRVRDMDLEPVKFRAVAAAASYTVAIRADPAPGTPEAAAIERRRDAVLDKPPPLDLISDPIDMGDEEYTAAAATAGGQVYTWGYGDVGQLGHGLGFVPVGIDNIGQRVMVPTPVRALEGVDAVKVSASRYHALAVSRDGRVYTWGGGLYGQLGHGDRYPRFEPTLVAALIRVNITDAVAGTRHTVAVCDLGEVYAWGSNEFGELGVDPRPVKPNEGMANPTLTLRGWLFGDAPTPSYAANPPPPTASPGAPSGKKRRSVLGMDTEEDPTGKFDVIFERLRDDVDESGRSGMTHASFGALIAGVKPAIPPPWENVNGTLDELVNQRFGSMLGQSRDSAGVVEYLTLPRLVRGLAQVSEVAAGDGFTLAVRKACRPGTYLDPDTGACVDCSPGTYSDDLSSLECTPCPRGQAATTAGSSRCTPCDPGHYASETGTAQCVACPAGTFVGFGGAASADQCVPCSPGTFADAPGAAKCEPCGAGTYQELSQQIACVPCPASTYLPGTAARSRYDCLSCPSGTFRAGSGAASCDPCAAGTFTETPGSAFCWPCPVGTYGEGEGNTACESCPAGTYGEKLAAEKAGECPPCPAGNFSDSLGATACGACPAGTFSDVDGSTECVDCPPGTYGVEEGADSIDQCLNCPIGQYNPGSGKAAEIDDYGFLTECFPCAMGTFANATGLQECFQCPPGTHLNKTGSIREADCYDCDYGTFAPVGGMDECLLCPPGTYMNDVGATECTGCDPGFFNDDFGSGNLTSCRPCPPGTYSDVVGTGNCMLCPEGEYNPNYAQTECTKCLEGFYLPVKNSTEESACLPCPLGTYSNVPGLGQCLECPPGSFSEKEQAVECELCEAGTVYGLPGGNSSLQCDACFPGTHAPVPGMPECLPCPAGSYNELDKATECTPCDPGLYLPFEGSKNAEDCVPCQTNPVGTFAAEPGTAKCAPCPVGTYADEEGLKECKKVPEGSYLDVSGSNSSDARTLCPIGTFAADPGAAICTDCPTGSYAENEGSVLCTMCEPGYFLPIEKATSRDQCRRCTKGTRSAAGAGQCILCPPGQYGDKEAMPECIMCPPGTFNPNAGEESPAACVDCAIGYHNEFPGKALCLPCPAGTYGNLTGMPECWKCEPGTFISVEGSIFPSDCALCPMGTYSDQHGAGQCTQCPPGTFNSYEGQDVCTLCPPRTYGPESGAKSIELCEYCPRWHFNTTPGSSRVEDCVYHHSPAAGVFTRVAVWFAVVFACIAVAALDERDYSIYR</sequence>
<feature type="compositionally biased region" description="Basic and acidic residues" evidence="2">
    <location>
        <begin position="241"/>
        <end position="251"/>
    </location>
</feature>
<dbReference type="SMART" id="SM00261">
    <property type="entry name" value="FU"/>
    <property type="match status" value="6"/>
</dbReference>
<keyword evidence="3" id="KW-0472">Membrane</keyword>
<dbReference type="Proteomes" id="UP000002009">
    <property type="component" value="Chromosome 10"/>
</dbReference>
<feature type="domain" description="TNFR-Cys" evidence="5">
    <location>
        <begin position="2963"/>
        <end position="2997"/>
    </location>
</feature>
<gene>
    <name evidence="6" type="ORF">MICPUN_61687</name>
</gene>
<feature type="repeat" description="RCC1" evidence="1">
    <location>
        <begin position="2663"/>
        <end position="2714"/>
    </location>
</feature>
<feature type="compositionally biased region" description="Basic and acidic residues" evidence="2">
    <location>
        <begin position="31"/>
        <end position="57"/>
    </location>
</feature>
<feature type="repeat" description="RCC1" evidence="1">
    <location>
        <begin position="2601"/>
        <end position="2662"/>
    </location>
</feature>